<evidence type="ECO:0000259" key="1">
    <source>
        <dbReference type="Pfam" id="PF06974"/>
    </source>
</evidence>
<dbReference type="Proteomes" id="UP000572268">
    <property type="component" value="Unassembled WGS sequence"/>
</dbReference>
<dbReference type="InterPro" id="IPR009721">
    <property type="entry name" value="O-acyltransferase_WSD1_C"/>
</dbReference>
<reference evidence="2 3" key="1">
    <citation type="submission" date="2020-04" db="EMBL/GenBank/DDBJ databases">
        <title>Perkinsus olseni comparative genomics.</title>
        <authorList>
            <person name="Bogema D.R."/>
        </authorList>
    </citation>
    <scope>NUCLEOTIDE SEQUENCE [LARGE SCALE GENOMIC DNA]</scope>
    <source>
        <strain evidence="2">ATCC PRA-31</strain>
    </source>
</reference>
<dbReference type="AlphaFoldDB" id="A0A7J6MPU9"/>
<gene>
    <name evidence="2" type="ORF">FOL46_007024</name>
</gene>
<evidence type="ECO:0000313" key="2">
    <source>
        <dbReference type="EMBL" id="KAF4673534.1"/>
    </source>
</evidence>
<sequence length="163" mass="17891">IPLPVAEHHALDRIVAVQNATQQLKRSPLMIGAVLSYLALWACNWPLLRTLTIARLVGPKYESGKSWCLSNVPGPSAERALCGRSVTSLVGYMNNANGVVAVSYQNEVRPFTPCAIVFALLPSSSLQLRLAIFTDKAHISADVLREYFEQEIDSLLSFSPRNP</sequence>
<accession>A0A7J6MPU9</accession>
<evidence type="ECO:0000313" key="3">
    <source>
        <dbReference type="Proteomes" id="UP000572268"/>
    </source>
</evidence>
<dbReference type="EMBL" id="JABANN010000048">
    <property type="protein sequence ID" value="KAF4673534.1"/>
    <property type="molecule type" value="Genomic_DNA"/>
</dbReference>
<feature type="non-terminal residue" evidence="2">
    <location>
        <position position="163"/>
    </location>
</feature>
<proteinExistence type="predicted"/>
<comment type="caution">
    <text evidence="2">The sequence shown here is derived from an EMBL/GenBank/DDBJ whole genome shotgun (WGS) entry which is preliminary data.</text>
</comment>
<feature type="domain" description="O-acyltransferase WSD1 C-terminal" evidence="1">
    <location>
        <begin position="1"/>
        <end position="109"/>
    </location>
</feature>
<protein>
    <recommendedName>
        <fullName evidence="1">O-acyltransferase WSD1 C-terminal domain-containing protein</fullName>
    </recommendedName>
</protein>
<organism evidence="2 3">
    <name type="scientific">Perkinsus olseni</name>
    <name type="common">Perkinsus atlanticus</name>
    <dbReference type="NCBI Taxonomy" id="32597"/>
    <lineage>
        <taxon>Eukaryota</taxon>
        <taxon>Sar</taxon>
        <taxon>Alveolata</taxon>
        <taxon>Perkinsozoa</taxon>
        <taxon>Perkinsea</taxon>
        <taxon>Perkinsida</taxon>
        <taxon>Perkinsidae</taxon>
        <taxon>Perkinsus</taxon>
    </lineage>
</organism>
<name>A0A7J6MPU9_PEROL</name>
<dbReference type="Pfam" id="PF06974">
    <property type="entry name" value="WS_DGAT_C"/>
    <property type="match status" value="1"/>
</dbReference>